<evidence type="ECO:0008006" key="4">
    <source>
        <dbReference type="Google" id="ProtNLM"/>
    </source>
</evidence>
<organism evidence="2 3">
    <name type="scientific">Marinifilum breve</name>
    <dbReference type="NCBI Taxonomy" id="2184082"/>
    <lineage>
        <taxon>Bacteria</taxon>
        <taxon>Pseudomonadati</taxon>
        <taxon>Bacteroidota</taxon>
        <taxon>Bacteroidia</taxon>
        <taxon>Marinilabiliales</taxon>
        <taxon>Marinifilaceae</taxon>
    </lineage>
</organism>
<protein>
    <recommendedName>
        <fullName evidence="4">Outer membrane protein beta-barrel domain-containing protein</fullName>
    </recommendedName>
</protein>
<evidence type="ECO:0000256" key="1">
    <source>
        <dbReference type="SAM" id="SignalP"/>
    </source>
</evidence>
<sequence>MKHKILSILMIVLLTSNFLMAQHVYHSYDRLKVSESLTKQNGKEDAKGGNLEVGFHYGPAWTSGETKDFAKRGNSFSMNLGTNNGRVYFGTEFSITSWKDYEDIPEAKELNFNETNFLWLVQTKLFLGEGNVQPYIGCGTDLISFGEAILTADEEEEDSYHSSYYEEEKNYNTWFVPSFGLRWKMGKDLSGNVGLSADLSRNYSYTRLQVGIVF</sequence>
<dbReference type="Proteomes" id="UP000248079">
    <property type="component" value="Unassembled WGS sequence"/>
</dbReference>
<dbReference type="OrthoDB" id="1117060at2"/>
<name>A0A2V4A5C2_9BACT</name>
<evidence type="ECO:0000313" key="2">
    <source>
        <dbReference type="EMBL" id="PXY03097.1"/>
    </source>
</evidence>
<accession>A0A2V4A5C2</accession>
<feature type="signal peptide" evidence="1">
    <location>
        <begin position="1"/>
        <end position="21"/>
    </location>
</feature>
<proteinExistence type="predicted"/>
<feature type="chain" id="PRO_5015957785" description="Outer membrane protein beta-barrel domain-containing protein" evidence="1">
    <location>
        <begin position="22"/>
        <end position="214"/>
    </location>
</feature>
<reference evidence="2 3" key="1">
    <citation type="submission" date="2018-05" db="EMBL/GenBank/DDBJ databases">
        <title>Marinifilum breve JC075T sp. nov., a marine bacterium isolated from Yongle Blue Hole in the South China Sea.</title>
        <authorList>
            <person name="Fu T."/>
        </authorList>
    </citation>
    <scope>NUCLEOTIDE SEQUENCE [LARGE SCALE GENOMIC DNA]</scope>
    <source>
        <strain evidence="2 3">JC075</strain>
    </source>
</reference>
<dbReference type="RefSeq" id="WP_110359253.1">
    <property type="nucleotide sequence ID" value="NZ_QFLI01000001.1"/>
</dbReference>
<gene>
    <name evidence="2" type="ORF">DF185_03125</name>
</gene>
<keyword evidence="1" id="KW-0732">Signal</keyword>
<comment type="caution">
    <text evidence="2">The sequence shown here is derived from an EMBL/GenBank/DDBJ whole genome shotgun (WGS) entry which is preliminary data.</text>
</comment>
<keyword evidence="3" id="KW-1185">Reference proteome</keyword>
<dbReference type="EMBL" id="QFLI01000001">
    <property type="protein sequence ID" value="PXY03097.1"/>
    <property type="molecule type" value="Genomic_DNA"/>
</dbReference>
<dbReference type="AlphaFoldDB" id="A0A2V4A5C2"/>
<evidence type="ECO:0000313" key="3">
    <source>
        <dbReference type="Proteomes" id="UP000248079"/>
    </source>
</evidence>